<dbReference type="PANTHER" id="PTHR21529">
    <property type="entry name" value="MAMMARY TURMOR VIRUS RECEPTOR HOMOLOG 1, 2 MTVR1, 2"/>
    <property type="match status" value="1"/>
</dbReference>
<dbReference type="GO" id="GO:0005524">
    <property type="term" value="F:ATP binding"/>
    <property type="evidence" value="ECO:0007669"/>
    <property type="project" value="UniProtKB-KW"/>
</dbReference>
<dbReference type="GO" id="GO:0004386">
    <property type="term" value="F:helicase activity"/>
    <property type="evidence" value="ECO:0007669"/>
    <property type="project" value="UniProtKB-KW"/>
</dbReference>
<dbReference type="SUPFAM" id="SSF52540">
    <property type="entry name" value="P-loop containing nucleoside triphosphate hydrolases"/>
    <property type="match status" value="1"/>
</dbReference>
<dbReference type="GO" id="GO:0016787">
    <property type="term" value="F:hydrolase activity"/>
    <property type="evidence" value="ECO:0007669"/>
    <property type="project" value="UniProtKB-KW"/>
</dbReference>
<reference evidence="2" key="1">
    <citation type="journal article" date="2019" name="Sci. Rep.">
        <title>Draft genome of Tanacetum cinerariifolium, the natural source of mosquito coil.</title>
        <authorList>
            <person name="Yamashiro T."/>
            <person name="Shiraishi A."/>
            <person name="Satake H."/>
            <person name="Nakayama K."/>
        </authorList>
    </citation>
    <scope>NUCLEOTIDE SEQUENCE</scope>
</reference>
<comment type="caution">
    <text evidence="2">The sequence shown here is derived from an EMBL/GenBank/DDBJ whole genome shotgun (WGS) entry which is preliminary data.</text>
</comment>
<evidence type="ECO:0000259" key="1">
    <source>
        <dbReference type="Pfam" id="PF13087"/>
    </source>
</evidence>
<dbReference type="Gene3D" id="3.40.50.300">
    <property type="entry name" value="P-loop containing nucleotide triphosphate hydrolases"/>
    <property type="match status" value="1"/>
</dbReference>
<keyword evidence="2" id="KW-0378">Hydrolase</keyword>
<sequence>MSWLLPWEACLQLHLLIFCLLKSPQVMKIFSIILRLVVGEINIVKVVKMITIRYQGLLLLVYGKPKSFSDMKREGRTWKLSSVKSNEGDSASLDFTVKKKCNIYSFGYDSMDLKKKLAIGIISPYATQVASIQYKLAHKYEKLDGFSVTVKSTDGFQGREEDIIILSTARSNSHGYCLWILVNERTLTNIESIWKEVVCDARNRHCLFDADADECLKMIIIAAMKELEQLDDLVNMNSILFKHAKWKVLISDEFRRSFRKLTGSRLKKKVLNLLLKLSSGWRPKNRSVDLCCESSSQILKQFKVEGIYAIYSIDIIKKVKYIQVLKVWDILALEDILELKKRLESIYFAYTDDYINWCTEKCLEGTWPVSQEIIRFRYSKDCKVESEASVNPSEILLLMKFYSFSHGVVSHLLSGKDVDLPMQVTDEQMDIILSRKSSFIIGRSGTGKTNILTMKLFQHEHKFQIASDGIFEAKSSRFGDAEVVDNPRNSKPSVLCQLFVSVNPRLCYAVKQHVSHLTSSSAEVNIDDADVIPSEFDDIADTFINIPVKNYPFVITFQKFLMMLDGTLESSFFDRFRKASEDSHEFLYAITSEMQEKGLVSEIKQLKQNCRTHAGVLDLAQSVIDMMYHYYIQSIDKLEPEISLISGEPPVLLESRNDENAIVAIFGGSGNGKDFVGFGAEQVILVRDDRTKTEVCEFVGKNALVLTIVECKGLEF</sequence>
<keyword evidence="2" id="KW-0347">Helicase</keyword>
<dbReference type="InterPro" id="IPR027417">
    <property type="entry name" value="P-loop_NTPase"/>
</dbReference>
<keyword evidence="2" id="KW-0547">Nucleotide-binding</keyword>
<feature type="domain" description="DNA2/NAM7 helicase-like C-terminal" evidence="1">
    <location>
        <begin position="115"/>
        <end position="176"/>
    </location>
</feature>
<dbReference type="PANTHER" id="PTHR21529:SF4">
    <property type="entry name" value="TPR AND ANKYRIN REPEAT-CONTAINING PROTEIN 1"/>
    <property type="match status" value="1"/>
</dbReference>
<dbReference type="InterPro" id="IPR039904">
    <property type="entry name" value="TRANK1"/>
</dbReference>
<organism evidence="2">
    <name type="scientific">Tanacetum cinerariifolium</name>
    <name type="common">Dalmatian daisy</name>
    <name type="synonym">Chrysanthemum cinerariifolium</name>
    <dbReference type="NCBI Taxonomy" id="118510"/>
    <lineage>
        <taxon>Eukaryota</taxon>
        <taxon>Viridiplantae</taxon>
        <taxon>Streptophyta</taxon>
        <taxon>Embryophyta</taxon>
        <taxon>Tracheophyta</taxon>
        <taxon>Spermatophyta</taxon>
        <taxon>Magnoliopsida</taxon>
        <taxon>eudicotyledons</taxon>
        <taxon>Gunneridae</taxon>
        <taxon>Pentapetalae</taxon>
        <taxon>asterids</taxon>
        <taxon>campanulids</taxon>
        <taxon>Asterales</taxon>
        <taxon>Asteraceae</taxon>
        <taxon>Asteroideae</taxon>
        <taxon>Anthemideae</taxon>
        <taxon>Anthemidinae</taxon>
        <taxon>Tanacetum</taxon>
    </lineage>
</organism>
<dbReference type="EMBL" id="BKCJ010003748">
    <property type="protein sequence ID" value="GEU56937.1"/>
    <property type="molecule type" value="Genomic_DNA"/>
</dbReference>
<dbReference type="AlphaFoldDB" id="A0A6L2L7W4"/>
<protein>
    <submittedName>
        <fullName evidence="2">UvrD-like helicase, ATP-binding domain, P-loop containing nucleoside triphosphate hydrolase</fullName>
    </submittedName>
</protein>
<evidence type="ECO:0000313" key="2">
    <source>
        <dbReference type="EMBL" id="GEU56937.1"/>
    </source>
</evidence>
<proteinExistence type="predicted"/>
<gene>
    <name evidence="2" type="ORF">Tci_028915</name>
</gene>
<accession>A0A6L2L7W4</accession>
<dbReference type="Pfam" id="PF13087">
    <property type="entry name" value="AAA_12"/>
    <property type="match status" value="1"/>
</dbReference>
<dbReference type="InterPro" id="IPR041679">
    <property type="entry name" value="DNA2/NAM7-like_C"/>
</dbReference>
<keyword evidence="2" id="KW-0067">ATP-binding</keyword>
<name>A0A6L2L7W4_TANCI</name>